<dbReference type="RefSeq" id="WP_131184920.1">
    <property type="nucleotide sequence ID" value="NZ_QJUO01000019.1"/>
</dbReference>
<sequence>MNAFSKSLRSARLSAGLTQEQLGFEVGVTKASVSAWENAREFPSFTVLLRLREVLDMSLDALVGEAGAVDDASARGAIGRAQNTREQLLLQRFRSLSGRRQDAFLEAMRADD</sequence>
<keyword evidence="4" id="KW-1185">Reference proteome</keyword>
<dbReference type="CDD" id="cd00093">
    <property type="entry name" value="HTH_XRE"/>
    <property type="match status" value="1"/>
</dbReference>
<organism evidence="3 4">
    <name type="scientific">Stutzerimonas kirkiae</name>
    <dbReference type="NCBI Taxonomy" id="2211392"/>
    <lineage>
        <taxon>Bacteria</taxon>
        <taxon>Pseudomonadati</taxon>
        <taxon>Pseudomonadota</taxon>
        <taxon>Gammaproteobacteria</taxon>
        <taxon>Pseudomonadales</taxon>
        <taxon>Pseudomonadaceae</taxon>
        <taxon>Stutzerimonas</taxon>
    </lineage>
</organism>
<keyword evidence="1" id="KW-0238">DNA-binding</keyword>
<dbReference type="OrthoDB" id="8527218at2"/>
<gene>
    <name evidence="3" type="ORF">DNJ96_04285</name>
</gene>
<evidence type="ECO:0000256" key="1">
    <source>
        <dbReference type="ARBA" id="ARBA00023125"/>
    </source>
</evidence>
<dbReference type="InterPro" id="IPR010982">
    <property type="entry name" value="Lambda_DNA-bd_dom_sf"/>
</dbReference>
<dbReference type="EMBL" id="QJUP01000003">
    <property type="protein sequence ID" value="TBU98931.1"/>
    <property type="molecule type" value="Genomic_DNA"/>
</dbReference>
<protein>
    <submittedName>
        <fullName evidence="3">XRE family transcriptional regulator</fullName>
    </submittedName>
</protein>
<evidence type="ECO:0000259" key="2">
    <source>
        <dbReference type="PROSITE" id="PS50943"/>
    </source>
</evidence>
<dbReference type="SUPFAM" id="SSF47413">
    <property type="entry name" value="lambda repressor-like DNA-binding domains"/>
    <property type="match status" value="1"/>
</dbReference>
<accession>A0A4Q9RF40</accession>
<dbReference type="Pfam" id="PF01381">
    <property type="entry name" value="HTH_3"/>
    <property type="match status" value="1"/>
</dbReference>
<comment type="caution">
    <text evidence="3">The sequence shown here is derived from an EMBL/GenBank/DDBJ whole genome shotgun (WGS) entry which is preliminary data.</text>
</comment>
<dbReference type="InterPro" id="IPR001387">
    <property type="entry name" value="Cro/C1-type_HTH"/>
</dbReference>
<feature type="domain" description="HTH cro/C1-type" evidence="2">
    <location>
        <begin position="8"/>
        <end position="62"/>
    </location>
</feature>
<dbReference type="Gene3D" id="1.10.260.40">
    <property type="entry name" value="lambda repressor-like DNA-binding domains"/>
    <property type="match status" value="1"/>
</dbReference>
<reference evidence="3 4" key="1">
    <citation type="submission" date="2018-06" db="EMBL/GenBank/DDBJ databases">
        <title>Three novel Pseudomonas species isolated from symptomatic oak.</title>
        <authorList>
            <person name="Bueno-Gonzalez V."/>
            <person name="Brady C."/>
        </authorList>
    </citation>
    <scope>NUCLEOTIDE SEQUENCE [LARGE SCALE GENOMIC DNA]</scope>
    <source>
        <strain evidence="3 4">P17C</strain>
    </source>
</reference>
<evidence type="ECO:0000313" key="4">
    <source>
        <dbReference type="Proteomes" id="UP000292639"/>
    </source>
</evidence>
<evidence type="ECO:0000313" key="3">
    <source>
        <dbReference type="EMBL" id="TBU98931.1"/>
    </source>
</evidence>
<dbReference type="PROSITE" id="PS50943">
    <property type="entry name" value="HTH_CROC1"/>
    <property type="match status" value="1"/>
</dbReference>
<dbReference type="GO" id="GO:0003677">
    <property type="term" value="F:DNA binding"/>
    <property type="evidence" value="ECO:0007669"/>
    <property type="project" value="UniProtKB-KW"/>
</dbReference>
<dbReference type="AlphaFoldDB" id="A0A4Q9RF40"/>
<proteinExistence type="predicted"/>
<dbReference type="SMART" id="SM00530">
    <property type="entry name" value="HTH_XRE"/>
    <property type="match status" value="1"/>
</dbReference>
<dbReference type="Proteomes" id="UP000292639">
    <property type="component" value="Unassembled WGS sequence"/>
</dbReference>
<dbReference type="PANTHER" id="PTHR46558:SF4">
    <property type="entry name" value="DNA-BIDING PHAGE PROTEIN"/>
    <property type="match status" value="1"/>
</dbReference>
<dbReference type="PANTHER" id="PTHR46558">
    <property type="entry name" value="TRACRIPTIONAL REGULATORY PROTEIN-RELATED-RELATED"/>
    <property type="match status" value="1"/>
</dbReference>
<name>A0A4Q9RF40_9GAMM</name>